<gene>
    <name evidence="1" type="ORF">AOPFMNJM_4026</name>
</gene>
<evidence type="ECO:0000313" key="2">
    <source>
        <dbReference type="Proteomes" id="UP001055102"/>
    </source>
</evidence>
<proteinExistence type="predicted"/>
<sequence length="122" mass="12991">MPETTRGELAVALEECGGRIGEGWGGSVVTELGCLVSNNLPTIPAALRSDPAGAAEMRERCARYHDRLAAKYRGELQDAMNPGRTARGPARGVAWAHADARNHEKYAADLRALPTQGGEHGE</sequence>
<comment type="caution">
    <text evidence="1">The sequence shown here is derived from an EMBL/GenBank/DDBJ whole genome shotgun (WGS) entry which is preliminary data.</text>
</comment>
<evidence type="ECO:0000313" key="1">
    <source>
        <dbReference type="EMBL" id="GJE08683.1"/>
    </source>
</evidence>
<dbReference type="EMBL" id="BPQR01000084">
    <property type="protein sequence ID" value="GJE08683.1"/>
    <property type="molecule type" value="Genomic_DNA"/>
</dbReference>
<dbReference type="Proteomes" id="UP001055102">
    <property type="component" value="Unassembled WGS sequence"/>
</dbReference>
<name>A0ABQ4T1Q3_9HYPH</name>
<accession>A0ABQ4T1Q3</accession>
<organism evidence="1 2">
    <name type="scientific">Methylobacterium jeotgali</name>
    <dbReference type="NCBI Taxonomy" id="381630"/>
    <lineage>
        <taxon>Bacteria</taxon>
        <taxon>Pseudomonadati</taxon>
        <taxon>Pseudomonadota</taxon>
        <taxon>Alphaproteobacteria</taxon>
        <taxon>Hyphomicrobiales</taxon>
        <taxon>Methylobacteriaceae</taxon>
        <taxon>Methylobacterium</taxon>
    </lineage>
</organism>
<protein>
    <submittedName>
        <fullName evidence="1">Uncharacterized protein</fullName>
    </submittedName>
</protein>
<reference evidence="1" key="2">
    <citation type="submission" date="2021-08" db="EMBL/GenBank/DDBJ databases">
        <authorList>
            <person name="Tani A."/>
            <person name="Ola A."/>
            <person name="Ogura Y."/>
            <person name="Katsura K."/>
            <person name="Hayashi T."/>
        </authorList>
    </citation>
    <scope>NUCLEOTIDE SEQUENCE</scope>
    <source>
        <strain evidence="1">LMG 23639</strain>
    </source>
</reference>
<reference evidence="1" key="1">
    <citation type="journal article" date="2021" name="Front. Microbiol.">
        <title>Comprehensive Comparative Genomics and Phenotyping of Methylobacterium Species.</title>
        <authorList>
            <person name="Alessa O."/>
            <person name="Ogura Y."/>
            <person name="Fujitani Y."/>
            <person name="Takami H."/>
            <person name="Hayashi T."/>
            <person name="Sahin N."/>
            <person name="Tani A."/>
        </authorList>
    </citation>
    <scope>NUCLEOTIDE SEQUENCE</scope>
    <source>
        <strain evidence="1">LMG 23639</strain>
    </source>
</reference>
<keyword evidence="2" id="KW-1185">Reference proteome</keyword>